<keyword evidence="2" id="KW-0472">Membrane</keyword>
<evidence type="ECO:0000256" key="1">
    <source>
        <dbReference type="SAM" id="MobiDB-lite"/>
    </source>
</evidence>
<accession>A0A7J7UPM2</accession>
<comment type="caution">
    <text evidence="3">The sequence shown here is derived from an EMBL/GenBank/DDBJ whole genome shotgun (WGS) entry which is preliminary data.</text>
</comment>
<protein>
    <submittedName>
        <fullName evidence="3">Uncharacterized protein</fullName>
    </submittedName>
</protein>
<organism evidence="3 4">
    <name type="scientific">Myotis myotis</name>
    <name type="common">Greater mouse-eared bat</name>
    <name type="synonym">Vespertilio myotis</name>
    <dbReference type="NCBI Taxonomy" id="51298"/>
    <lineage>
        <taxon>Eukaryota</taxon>
        <taxon>Metazoa</taxon>
        <taxon>Chordata</taxon>
        <taxon>Craniata</taxon>
        <taxon>Vertebrata</taxon>
        <taxon>Euteleostomi</taxon>
        <taxon>Mammalia</taxon>
        <taxon>Eutheria</taxon>
        <taxon>Laurasiatheria</taxon>
        <taxon>Chiroptera</taxon>
        <taxon>Yangochiroptera</taxon>
        <taxon>Vespertilionidae</taxon>
        <taxon>Myotis</taxon>
    </lineage>
</organism>
<keyword evidence="2" id="KW-0812">Transmembrane</keyword>
<sequence length="324" mass="34894">MCNTPQNPPSQRPCSPIISHPHCFGVTPRKGDSPTRLPSHNQASSWDTRKTHARVQTPSNTGPGHRARREAGGVSASCPFGCPRGVSAWMVQVGAGIICETSLPQRMWAQPQGSPAAAMQCSMHCVPPTGDQERKTGPNLTTRENRGNTRAINAQAEINFRFNTTHPGLRTSNPPSLRVAVEAPILQWFPENDPGTNPPPRAGFPTPDSVIGQLVPHGGCCFRRLLPPGPPEPSAAEGLLSVSSARGSTGMGPPSASSLPPFPSINPLKVVYPPFKVTCLFFHCSEPFASDFQQSYDTVGCVFSLYLPWLVFVWLFWLSAGVLV</sequence>
<keyword evidence="2" id="KW-1133">Transmembrane helix</keyword>
<name>A0A7J7UPM2_MYOMY</name>
<evidence type="ECO:0000313" key="3">
    <source>
        <dbReference type="EMBL" id="KAF6314742.1"/>
    </source>
</evidence>
<evidence type="ECO:0000313" key="4">
    <source>
        <dbReference type="Proteomes" id="UP000527355"/>
    </source>
</evidence>
<feature type="transmembrane region" description="Helical" evidence="2">
    <location>
        <begin position="303"/>
        <end position="323"/>
    </location>
</feature>
<reference evidence="3 4" key="1">
    <citation type="journal article" date="2020" name="Nature">
        <title>Six reference-quality genomes reveal evolution of bat adaptations.</title>
        <authorList>
            <person name="Jebb D."/>
            <person name="Huang Z."/>
            <person name="Pippel M."/>
            <person name="Hughes G.M."/>
            <person name="Lavrichenko K."/>
            <person name="Devanna P."/>
            <person name="Winkler S."/>
            <person name="Jermiin L.S."/>
            <person name="Skirmuntt E.C."/>
            <person name="Katzourakis A."/>
            <person name="Burkitt-Gray L."/>
            <person name="Ray D.A."/>
            <person name="Sullivan K.A.M."/>
            <person name="Roscito J.G."/>
            <person name="Kirilenko B.M."/>
            <person name="Davalos L.M."/>
            <person name="Corthals A.P."/>
            <person name="Power M.L."/>
            <person name="Jones G."/>
            <person name="Ransome R.D."/>
            <person name="Dechmann D.K.N."/>
            <person name="Locatelli A.G."/>
            <person name="Puechmaille S.J."/>
            <person name="Fedrigo O."/>
            <person name="Jarvis E.D."/>
            <person name="Hiller M."/>
            <person name="Vernes S.C."/>
            <person name="Myers E.W."/>
            <person name="Teeling E.C."/>
        </authorList>
    </citation>
    <scope>NUCLEOTIDE SEQUENCE [LARGE SCALE GENOMIC DNA]</scope>
    <source>
        <strain evidence="3">MMyoMyo1</strain>
        <tissue evidence="3">Flight muscle</tissue>
    </source>
</reference>
<dbReference type="AlphaFoldDB" id="A0A7J7UPM2"/>
<proteinExistence type="predicted"/>
<evidence type="ECO:0000256" key="2">
    <source>
        <dbReference type="SAM" id="Phobius"/>
    </source>
</evidence>
<feature type="compositionally biased region" description="Polar residues" evidence="1">
    <location>
        <begin position="36"/>
        <end position="46"/>
    </location>
</feature>
<keyword evidence="4" id="KW-1185">Reference proteome</keyword>
<dbReference type="Proteomes" id="UP000527355">
    <property type="component" value="Unassembled WGS sequence"/>
</dbReference>
<feature type="compositionally biased region" description="Pro residues" evidence="1">
    <location>
        <begin position="1"/>
        <end position="11"/>
    </location>
</feature>
<gene>
    <name evidence="3" type="ORF">mMyoMyo1_008545</name>
</gene>
<feature type="region of interest" description="Disordered" evidence="1">
    <location>
        <begin position="1"/>
        <end position="75"/>
    </location>
</feature>
<dbReference type="EMBL" id="JABWUV010000012">
    <property type="protein sequence ID" value="KAF6314742.1"/>
    <property type="molecule type" value="Genomic_DNA"/>
</dbReference>